<evidence type="ECO:0000256" key="9">
    <source>
        <dbReference type="ARBA" id="ARBA00023065"/>
    </source>
</evidence>
<evidence type="ECO:0000256" key="7">
    <source>
        <dbReference type="ARBA" id="ARBA00022729"/>
    </source>
</evidence>
<dbReference type="InterPro" id="IPR012910">
    <property type="entry name" value="Plug_dom"/>
</dbReference>
<proteinExistence type="inferred from homology"/>
<keyword evidence="9" id="KW-0406">Ion transport</keyword>
<evidence type="ECO:0000256" key="14">
    <source>
        <dbReference type="PROSITE-ProRule" id="PRU01360"/>
    </source>
</evidence>
<dbReference type="PANTHER" id="PTHR32552:SF68">
    <property type="entry name" value="FERRICHROME OUTER MEMBRANE TRANSPORTER_PHAGE RECEPTOR"/>
    <property type="match status" value="1"/>
</dbReference>
<feature type="short sequence motif" description="TonB C-terminal box" evidence="15">
    <location>
        <begin position="688"/>
        <end position="705"/>
    </location>
</feature>
<dbReference type="Pfam" id="PF07715">
    <property type="entry name" value="Plug"/>
    <property type="match status" value="1"/>
</dbReference>
<dbReference type="InterPro" id="IPR010105">
    <property type="entry name" value="TonB_sidphr_rcpt"/>
</dbReference>
<accession>A0A3N0UUK5</accession>
<dbReference type="GO" id="GO:0038023">
    <property type="term" value="F:signaling receptor activity"/>
    <property type="evidence" value="ECO:0007669"/>
    <property type="project" value="InterPro"/>
</dbReference>
<keyword evidence="10 16" id="KW-0798">TonB box</keyword>
<keyword evidence="11 14" id="KW-0472">Membrane</keyword>
<evidence type="ECO:0000256" key="10">
    <source>
        <dbReference type="ARBA" id="ARBA00023077"/>
    </source>
</evidence>
<keyword evidence="4 14" id="KW-1134">Transmembrane beta strand</keyword>
<comment type="subcellular location">
    <subcellularLocation>
        <location evidence="1 14">Cell outer membrane</location>
        <topology evidence="1 14">Multi-pass membrane protein</topology>
    </subcellularLocation>
</comment>
<dbReference type="PANTHER" id="PTHR32552">
    <property type="entry name" value="FERRICHROME IRON RECEPTOR-RELATED"/>
    <property type="match status" value="1"/>
</dbReference>
<dbReference type="OrthoDB" id="127311at2"/>
<feature type="chain" id="PRO_5018793222" evidence="18">
    <location>
        <begin position="25"/>
        <end position="705"/>
    </location>
</feature>
<evidence type="ECO:0000256" key="3">
    <source>
        <dbReference type="ARBA" id="ARBA00022448"/>
    </source>
</evidence>
<dbReference type="InterPro" id="IPR039426">
    <property type="entry name" value="TonB-dep_rcpt-like"/>
</dbReference>
<keyword evidence="12 21" id="KW-0675">Receptor</keyword>
<evidence type="ECO:0000256" key="5">
    <source>
        <dbReference type="ARBA" id="ARBA00022496"/>
    </source>
</evidence>
<dbReference type="Proteomes" id="UP000274511">
    <property type="component" value="Unassembled WGS sequence"/>
</dbReference>
<dbReference type="AlphaFoldDB" id="A0A3N0UUK5"/>
<evidence type="ECO:0000256" key="1">
    <source>
        <dbReference type="ARBA" id="ARBA00004571"/>
    </source>
</evidence>
<evidence type="ECO:0000256" key="16">
    <source>
        <dbReference type="RuleBase" id="RU003357"/>
    </source>
</evidence>
<evidence type="ECO:0000256" key="13">
    <source>
        <dbReference type="ARBA" id="ARBA00023237"/>
    </source>
</evidence>
<protein>
    <submittedName>
        <fullName evidence="21">TonB-dependent siderophore receptor</fullName>
    </submittedName>
</protein>
<keyword evidence="3 14" id="KW-0813">Transport</keyword>
<evidence type="ECO:0000256" key="12">
    <source>
        <dbReference type="ARBA" id="ARBA00023170"/>
    </source>
</evidence>
<evidence type="ECO:0000313" key="22">
    <source>
        <dbReference type="Proteomes" id="UP000274511"/>
    </source>
</evidence>
<dbReference type="GO" id="GO:0015891">
    <property type="term" value="P:siderophore transport"/>
    <property type="evidence" value="ECO:0007669"/>
    <property type="project" value="InterPro"/>
</dbReference>
<evidence type="ECO:0000256" key="2">
    <source>
        <dbReference type="ARBA" id="ARBA00009810"/>
    </source>
</evidence>
<dbReference type="GeneID" id="61123208"/>
<dbReference type="SUPFAM" id="SSF56935">
    <property type="entry name" value="Porins"/>
    <property type="match status" value="1"/>
</dbReference>
<dbReference type="EMBL" id="RJUJ01000002">
    <property type="protein sequence ID" value="ROH83871.1"/>
    <property type="molecule type" value="Genomic_DNA"/>
</dbReference>
<evidence type="ECO:0000256" key="4">
    <source>
        <dbReference type="ARBA" id="ARBA00022452"/>
    </source>
</evidence>
<evidence type="ECO:0000256" key="15">
    <source>
        <dbReference type="PROSITE-ProRule" id="PRU10144"/>
    </source>
</evidence>
<dbReference type="Pfam" id="PF00593">
    <property type="entry name" value="TonB_dep_Rec_b-barrel"/>
    <property type="match status" value="1"/>
</dbReference>
<dbReference type="Gene3D" id="2.40.170.20">
    <property type="entry name" value="TonB-dependent receptor, beta-barrel domain"/>
    <property type="match status" value="1"/>
</dbReference>
<organism evidence="21 22">
    <name type="scientific">Lonsdalea populi</name>
    <dbReference type="NCBI Taxonomy" id="1172565"/>
    <lineage>
        <taxon>Bacteria</taxon>
        <taxon>Pseudomonadati</taxon>
        <taxon>Pseudomonadota</taxon>
        <taxon>Gammaproteobacteria</taxon>
        <taxon>Enterobacterales</taxon>
        <taxon>Pectobacteriaceae</taxon>
        <taxon>Lonsdalea</taxon>
    </lineage>
</organism>
<dbReference type="PROSITE" id="PS01156">
    <property type="entry name" value="TONB_DEPENDENT_REC_2"/>
    <property type="match status" value="1"/>
</dbReference>
<keyword evidence="5" id="KW-0410">Iron transport</keyword>
<feature type="domain" description="TonB-dependent receptor plug" evidence="20">
    <location>
        <begin position="64"/>
        <end position="166"/>
    </location>
</feature>
<keyword evidence="6 14" id="KW-0812">Transmembrane</keyword>
<dbReference type="RefSeq" id="WP_085688668.1">
    <property type="nucleotide sequence ID" value="NZ_CP065534.1"/>
</dbReference>
<dbReference type="InterPro" id="IPR036942">
    <property type="entry name" value="Beta-barrel_TonB_sf"/>
</dbReference>
<evidence type="ECO:0000256" key="11">
    <source>
        <dbReference type="ARBA" id="ARBA00023136"/>
    </source>
</evidence>
<feature type="signal peptide" evidence="18">
    <location>
        <begin position="1"/>
        <end position="24"/>
    </location>
</feature>
<feature type="domain" description="TonB-dependent receptor-like beta-barrel" evidence="19">
    <location>
        <begin position="238"/>
        <end position="674"/>
    </location>
</feature>
<dbReference type="FunFam" id="2.170.130.10:FF:000001">
    <property type="entry name" value="Catecholate siderophore TonB-dependent receptor"/>
    <property type="match status" value="1"/>
</dbReference>
<name>A0A3N0UUK5_9GAMM</name>
<evidence type="ECO:0000256" key="8">
    <source>
        <dbReference type="ARBA" id="ARBA00023004"/>
    </source>
</evidence>
<evidence type="ECO:0000256" key="18">
    <source>
        <dbReference type="SAM" id="SignalP"/>
    </source>
</evidence>
<dbReference type="Gene3D" id="2.170.130.10">
    <property type="entry name" value="TonB-dependent receptor, plug domain"/>
    <property type="match status" value="1"/>
</dbReference>
<evidence type="ECO:0000256" key="17">
    <source>
        <dbReference type="SAM" id="MobiDB-lite"/>
    </source>
</evidence>
<comment type="similarity">
    <text evidence="2 14 16">Belongs to the TonB-dependent receptor family.</text>
</comment>
<dbReference type="GO" id="GO:0015344">
    <property type="term" value="F:siderophore uptake transmembrane transporter activity"/>
    <property type="evidence" value="ECO:0007669"/>
    <property type="project" value="UniProtKB-ARBA"/>
</dbReference>
<feature type="region of interest" description="Disordered" evidence="17">
    <location>
        <begin position="34"/>
        <end position="56"/>
    </location>
</feature>
<dbReference type="PROSITE" id="PS52016">
    <property type="entry name" value="TONB_DEPENDENT_REC_3"/>
    <property type="match status" value="1"/>
</dbReference>
<comment type="caution">
    <text evidence="21">The sequence shown here is derived from an EMBL/GenBank/DDBJ whole genome shotgun (WGS) entry which is preliminary data.</text>
</comment>
<dbReference type="InterPro" id="IPR000531">
    <property type="entry name" value="Beta-barrel_TonB"/>
</dbReference>
<keyword evidence="7 18" id="KW-0732">Signal</keyword>
<sequence>MSSLPLFRYYGVLVALTTPAFVLAAEDVIKVSAQPQESALSPTEGYTATTSQGATKTDKPLVVTSQSVSVVTRQQMRDQNVMTLNEALNYTPGVFTNFSGGATRFDTVSLRGFHGADVNNTFLDGLRVLSDSGSHNNLQIDPWFLERVDVIKGPSSSLYGQSVPGGLVMMTSKRPQFMPEGHFRLSAGTHNDRGAAFDYTQGINDNWAFRVTGLTHSSDTMYDGPREERYAIAPSFLWQPDEDTTLLLKTYLQKDPAGGYHGSVPAAGSVYAYQGSKFARGLFDGEKSLDDYQRNQQMYGYEFSHRFNDTWAFRQNASYVHSNVNIQQIYQYGWSSLETDKLSRYYTAESSSLDAYAVDNQLAADFDTGDVKHKTLFGVDFQYFTNNLWDASGTATLLDPFTGQSGGDAVTDFYRFDSQRRYKQTGVYVQDDMQWQRWYLTLSGRYDVIKFDNKNLTTDSRSQRDDNRFSGRAALLYAFDNGTSPYVSYSQAVTPALYADSQGNPLKPMSSEQVEGGIKYQPPGTKALYTAAVYDLTQTDVATRNIVGNYYEPIGKVQSQGLELEARTPITERLSVIAGYTYSKVKYKETVEGNDGNTPVLAPKQMASLWTQYEAGAGINLGVGVRHIGKQWADDANTLQLPSVTLLDASVRVDLGRWNPSLKGAYAQVNVNNLTDRTYIASCYELRTCYWGAERSVVATVGYDF</sequence>
<dbReference type="GO" id="GO:0009279">
    <property type="term" value="C:cell outer membrane"/>
    <property type="evidence" value="ECO:0007669"/>
    <property type="project" value="UniProtKB-SubCell"/>
</dbReference>
<gene>
    <name evidence="21" type="ORF">EC392_02315</name>
</gene>
<reference evidence="21 22" key="1">
    <citation type="submission" date="2018-10" db="EMBL/GenBank/DDBJ databases">
        <title>New species genome.</title>
        <authorList>
            <person name="Li Y."/>
        </authorList>
    </citation>
    <scope>NUCLEOTIDE SEQUENCE [LARGE SCALE GENOMIC DNA]</scope>
    <source>
        <strain evidence="21 22">L6_4B</strain>
    </source>
</reference>
<dbReference type="CDD" id="cd01347">
    <property type="entry name" value="ligand_gated_channel"/>
    <property type="match status" value="1"/>
</dbReference>
<dbReference type="NCBIfam" id="TIGR01783">
    <property type="entry name" value="TonB-siderophor"/>
    <property type="match status" value="1"/>
</dbReference>
<evidence type="ECO:0000256" key="6">
    <source>
        <dbReference type="ARBA" id="ARBA00022692"/>
    </source>
</evidence>
<evidence type="ECO:0000259" key="20">
    <source>
        <dbReference type="Pfam" id="PF07715"/>
    </source>
</evidence>
<dbReference type="InterPro" id="IPR010917">
    <property type="entry name" value="TonB_rcpt_CS"/>
</dbReference>
<keyword evidence="8" id="KW-0408">Iron</keyword>
<evidence type="ECO:0000313" key="21">
    <source>
        <dbReference type="EMBL" id="ROH83871.1"/>
    </source>
</evidence>
<keyword evidence="13 14" id="KW-0998">Cell outer membrane</keyword>
<feature type="compositionally biased region" description="Polar residues" evidence="17">
    <location>
        <begin position="34"/>
        <end position="55"/>
    </location>
</feature>
<evidence type="ECO:0000259" key="19">
    <source>
        <dbReference type="Pfam" id="PF00593"/>
    </source>
</evidence>
<dbReference type="InterPro" id="IPR037066">
    <property type="entry name" value="Plug_dom_sf"/>
</dbReference>